<dbReference type="GO" id="GO:0005886">
    <property type="term" value="C:plasma membrane"/>
    <property type="evidence" value="ECO:0007669"/>
    <property type="project" value="UniProtKB-SubCell"/>
</dbReference>
<dbReference type="SUPFAM" id="SSF52540">
    <property type="entry name" value="P-loop containing nucleoside triphosphate hydrolases"/>
    <property type="match status" value="1"/>
</dbReference>
<keyword evidence="11" id="KW-1185">Reference proteome</keyword>
<organism evidence="10 11">
    <name type="scientific">Deinococcus indicus</name>
    <dbReference type="NCBI Taxonomy" id="223556"/>
    <lineage>
        <taxon>Bacteria</taxon>
        <taxon>Thermotogati</taxon>
        <taxon>Deinococcota</taxon>
        <taxon>Deinococci</taxon>
        <taxon>Deinococcales</taxon>
        <taxon>Deinococcaceae</taxon>
        <taxon>Deinococcus</taxon>
    </lineage>
</organism>
<dbReference type="AlphaFoldDB" id="A0A246BM95"/>
<feature type="domain" description="ABC transmembrane type-1" evidence="9">
    <location>
        <begin position="3"/>
        <end position="275"/>
    </location>
</feature>
<dbReference type="PROSITE" id="PS50893">
    <property type="entry name" value="ABC_TRANSPORTER_2"/>
    <property type="match status" value="1"/>
</dbReference>
<evidence type="ECO:0000259" key="9">
    <source>
        <dbReference type="PROSITE" id="PS50929"/>
    </source>
</evidence>
<feature type="domain" description="ABC transporter" evidence="8">
    <location>
        <begin position="315"/>
        <end position="533"/>
    </location>
</feature>
<evidence type="ECO:0000313" key="11">
    <source>
        <dbReference type="Proteomes" id="UP000197208"/>
    </source>
</evidence>
<dbReference type="PANTHER" id="PTHR24221:SF654">
    <property type="entry name" value="ATP-BINDING CASSETTE SUB-FAMILY B MEMBER 6"/>
    <property type="match status" value="1"/>
</dbReference>
<keyword evidence="4" id="KW-0067">ATP-binding</keyword>
<reference evidence="10 11" key="1">
    <citation type="submission" date="2017-05" db="EMBL/GenBank/DDBJ databases">
        <title>De novo genome assembly of Deniococcus indicus strain DR1.</title>
        <authorList>
            <person name="Chauhan D."/>
            <person name="Yennamalli R.M."/>
            <person name="Priyadarshini R."/>
        </authorList>
    </citation>
    <scope>NUCLEOTIDE SEQUENCE [LARGE SCALE GENOMIC DNA]</scope>
    <source>
        <strain evidence="10 11">DR1</strain>
    </source>
</reference>
<dbReference type="InterPro" id="IPR017871">
    <property type="entry name" value="ABC_transporter-like_CS"/>
</dbReference>
<dbReference type="EMBL" id="NHMK01000012">
    <property type="protein sequence ID" value="OWL96070.1"/>
    <property type="molecule type" value="Genomic_DNA"/>
</dbReference>
<dbReference type="GO" id="GO:0034040">
    <property type="term" value="F:ATPase-coupled lipid transmembrane transporter activity"/>
    <property type="evidence" value="ECO:0007669"/>
    <property type="project" value="TreeGrafter"/>
</dbReference>
<dbReference type="GO" id="GO:0005524">
    <property type="term" value="F:ATP binding"/>
    <property type="evidence" value="ECO:0007669"/>
    <property type="project" value="UniProtKB-KW"/>
</dbReference>
<gene>
    <name evidence="10" type="ORF">CBQ26_09735</name>
</gene>
<accession>A0A246BM95</accession>
<dbReference type="InterPro" id="IPR027417">
    <property type="entry name" value="P-loop_NTPase"/>
</dbReference>
<dbReference type="SUPFAM" id="SSF90123">
    <property type="entry name" value="ABC transporter transmembrane region"/>
    <property type="match status" value="1"/>
</dbReference>
<evidence type="ECO:0000256" key="5">
    <source>
        <dbReference type="ARBA" id="ARBA00022989"/>
    </source>
</evidence>
<dbReference type="InterPro" id="IPR036640">
    <property type="entry name" value="ABC1_TM_sf"/>
</dbReference>
<dbReference type="CDD" id="cd03228">
    <property type="entry name" value="ABCC_MRP_Like"/>
    <property type="match status" value="1"/>
</dbReference>
<dbReference type="InterPro" id="IPR003593">
    <property type="entry name" value="AAA+_ATPase"/>
</dbReference>
<dbReference type="Pfam" id="PF00005">
    <property type="entry name" value="ABC_tran"/>
    <property type="match status" value="1"/>
</dbReference>
<dbReference type="RefSeq" id="WP_088248456.1">
    <property type="nucleotide sequence ID" value="NZ_NHMK01000012.1"/>
</dbReference>
<dbReference type="PROSITE" id="PS50929">
    <property type="entry name" value="ABC_TM1F"/>
    <property type="match status" value="1"/>
</dbReference>
<dbReference type="OrthoDB" id="57982at2"/>
<evidence type="ECO:0008006" key="12">
    <source>
        <dbReference type="Google" id="ProtNLM"/>
    </source>
</evidence>
<dbReference type="PROSITE" id="PS00211">
    <property type="entry name" value="ABC_TRANSPORTER_1"/>
    <property type="match status" value="1"/>
</dbReference>
<sequence>MNGAVLLAALASLAAVGLAAASGVLISRAALQPDDFLSLTLLVTTVRALGVGRAALRYAERLTGHAHALALGAHLRLQWFDTISRFGRDLLSLERRGDLLSRAQADVDARQMWTLRVPLPLLSFIAVATAITLTTLLIDPLLAALTGVPLLVTAGHAATQRHPAAALAQDRQELRREHSARLLDAVAGSADSVSQAALPHLTALNRAIMVTAGSSSTLAWQFTLTRELMFALAVSGALWRGADLVTAGTLTGAWLAGLVLATAAAFEAATLLTTLPAAHAERISARNRTRQWRDQTPLVVGPPSPQSLPDGPLELDLRGVTVRLGERTILNGVHLHVAAGRCVVLTGPSGAGKSTLLHLLTRDLDPDQGEVTLSGIPLPTAALSDVRRALSLHPQQSPLLDGSLRENLRLADPNLTDEQLKPLLTQFALDHLCPDHWVGEGGTQLSGGERARVSILRALLAPSRIVVLDEPTAHLDPDTELLVLKGIQANRQGRTLIIASHRPAPLALADQIYRLQDGQLHPLPAASTQKKVI</sequence>
<keyword evidence="5 7" id="KW-1133">Transmembrane helix</keyword>
<evidence type="ECO:0000256" key="4">
    <source>
        <dbReference type="ARBA" id="ARBA00022840"/>
    </source>
</evidence>
<evidence type="ECO:0000313" key="10">
    <source>
        <dbReference type="EMBL" id="OWL96070.1"/>
    </source>
</evidence>
<dbReference type="Gene3D" id="1.20.1560.10">
    <property type="entry name" value="ABC transporter type 1, transmembrane domain"/>
    <property type="match status" value="1"/>
</dbReference>
<evidence type="ECO:0000256" key="2">
    <source>
        <dbReference type="ARBA" id="ARBA00022692"/>
    </source>
</evidence>
<proteinExistence type="predicted"/>
<keyword evidence="6 7" id="KW-0472">Membrane</keyword>
<dbReference type="GO" id="GO:0016887">
    <property type="term" value="F:ATP hydrolysis activity"/>
    <property type="evidence" value="ECO:0007669"/>
    <property type="project" value="InterPro"/>
</dbReference>
<dbReference type="PANTHER" id="PTHR24221">
    <property type="entry name" value="ATP-BINDING CASSETTE SUB-FAMILY B"/>
    <property type="match status" value="1"/>
</dbReference>
<dbReference type="GO" id="GO:0140359">
    <property type="term" value="F:ABC-type transporter activity"/>
    <property type="evidence" value="ECO:0007669"/>
    <property type="project" value="InterPro"/>
</dbReference>
<evidence type="ECO:0000256" key="7">
    <source>
        <dbReference type="SAM" id="Phobius"/>
    </source>
</evidence>
<evidence type="ECO:0000256" key="3">
    <source>
        <dbReference type="ARBA" id="ARBA00022741"/>
    </source>
</evidence>
<dbReference type="SMART" id="SM00382">
    <property type="entry name" value="AAA"/>
    <property type="match status" value="1"/>
</dbReference>
<comment type="caution">
    <text evidence="10">The sequence shown here is derived from an EMBL/GenBank/DDBJ whole genome shotgun (WGS) entry which is preliminary data.</text>
</comment>
<name>A0A246BM95_9DEIO</name>
<dbReference type="InterPro" id="IPR003439">
    <property type="entry name" value="ABC_transporter-like_ATP-bd"/>
</dbReference>
<protein>
    <recommendedName>
        <fullName evidence="12">Thiol reductant ABC exporter subunit CydC</fullName>
    </recommendedName>
</protein>
<keyword evidence="3" id="KW-0547">Nucleotide-binding</keyword>
<dbReference type="InterPro" id="IPR011527">
    <property type="entry name" value="ABC1_TM_dom"/>
</dbReference>
<evidence type="ECO:0000259" key="8">
    <source>
        <dbReference type="PROSITE" id="PS50893"/>
    </source>
</evidence>
<dbReference type="InterPro" id="IPR039421">
    <property type="entry name" value="Type_1_exporter"/>
</dbReference>
<dbReference type="Gene3D" id="3.40.50.300">
    <property type="entry name" value="P-loop containing nucleotide triphosphate hydrolases"/>
    <property type="match status" value="1"/>
</dbReference>
<keyword evidence="2 7" id="KW-0812">Transmembrane</keyword>
<comment type="subcellular location">
    <subcellularLocation>
        <location evidence="1">Cell membrane</location>
        <topology evidence="1">Multi-pass membrane protein</topology>
    </subcellularLocation>
</comment>
<evidence type="ECO:0000256" key="1">
    <source>
        <dbReference type="ARBA" id="ARBA00004651"/>
    </source>
</evidence>
<feature type="transmembrane region" description="Helical" evidence="7">
    <location>
        <begin position="119"/>
        <end position="138"/>
    </location>
</feature>
<evidence type="ECO:0000256" key="6">
    <source>
        <dbReference type="ARBA" id="ARBA00023136"/>
    </source>
</evidence>
<dbReference type="Proteomes" id="UP000197208">
    <property type="component" value="Unassembled WGS sequence"/>
</dbReference>